<feature type="compositionally biased region" description="Basic and acidic residues" evidence="1">
    <location>
        <begin position="134"/>
        <end position="143"/>
    </location>
</feature>
<reference evidence="2 3" key="1">
    <citation type="submission" date="2020-04" db="EMBL/GenBank/DDBJ databases">
        <title>Perkinsus olseni comparative genomics.</title>
        <authorList>
            <person name="Bogema D.R."/>
        </authorList>
    </citation>
    <scope>NUCLEOTIDE SEQUENCE [LARGE SCALE GENOMIC DNA]</scope>
    <source>
        <strain evidence="2 3">ATCC PRA-207</strain>
    </source>
</reference>
<evidence type="ECO:0000256" key="1">
    <source>
        <dbReference type="SAM" id="MobiDB-lite"/>
    </source>
</evidence>
<protein>
    <submittedName>
        <fullName evidence="2">Uncharacterized protein</fullName>
    </submittedName>
</protein>
<gene>
    <name evidence="2" type="ORF">FOZ63_012934</name>
</gene>
<organism evidence="2 3">
    <name type="scientific">Perkinsus olseni</name>
    <name type="common">Perkinsus atlanticus</name>
    <dbReference type="NCBI Taxonomy" id="32597"/>
    <lineage>
        <taxon>Eukaryota</taxon>
        <taxon>Sar</taxon>
        <taxon>Alveolata</taxon>
        <taxon>Perkinsozoa</taxon>
        <taxon>Perkinsea</taxon>
        <taxon>Perkinsida</taxon>
        <taxon>Perkinsidae</taxon>
        <taxon>Perkinsus</taxon>
    </lineage>
</organism>
<dbReference type="Proteomes" id="UP000553632">
    <property type="component" value="Unassembled WGS sequence"/>
</dbReference>
<feature type="region of interest" description="Disordered" evidence="1">
    <location>
        <begin position="123"/>
        <end position="147"/>
    </location>
</feature>
<dbReference type="InterPro" id="IPR011989">
    <property type="entry name" value="ARM-like"/>
</dbReference>
<accession>A0A7J6SAM7</accession>
<dbReference type="InterPro" id="IPR016024">
    <property type="entry name" value="ARM-type_fold"/>
</dbReference>
<proteinExistence type="predicted"/>
<evidence type="ECO:0000313" key="2">
    <source>
        <dbReference type="EMBL" id="KAF4729968.1"/>
    </source>
</evidence>
<comment type="caution">
    <text evidence="2">The sequence shown here is derived from an EMBL/GenBank/DDBJ whole genome shotgun (WGS) entry which is preliminary data.</text>
</comment>
<dbReference type="EMBL" id="JABANO010019582">
    <property type="protein sequence ID" value="KAF4729968.1"/>
    <property type="molecule type" value="Genomic_DNA"/>
</dbReference>
<evidence type="ECO:0000313" key="3">
    <source>
        <dbReference type="Proteomes" id="UP000553632"/>
    </source>
</evidence>
<sequence>MSSSSLLSSLSSSSAVCDDIWSDSLLPGIITILQKDKYPEVQEAAIHVFTSILQCFGHHDDNSATEAATEAATEHAEHDHHHRLLAVLHDGMQSYMRHLNNGVTRITFMRAITTLCTERRYNQQQQQQQQVGMYDDKKNKNDGDGDGDTVMMMSTKRIAPTTMPSSTAVVSNKLLSPEILDAMIVSLCRYLNASHDGGDDDDIHLLKQTAITTLQAITSY</sequence>
<dbReference type="Gene3D" id="1.25.10.10">
    <property type="entry name" value="Leucine-rich Repeat Variant"/>
    <property type="match status" value="1"/>
</dbReference>
<feature type="non-terminal residue" evidence="2">
    <location>
        <position position="220"/>
    </location>
</feature>
<dbReference type="SUPFAM" id="SSF48371">
    <property type="entry name" value="ARM repeat"/>
    <property type="match status" value="1"/>
</dbReference>
<keyword evidence="3" id="KW-1185">Reference proteome</keyword>
<name>A0A7J6SAM7_PEROL</name>
<dbReference type="AlphaFoldDB" id="A0A7J6SAM7"/>